<feature type="domain" description="RNA polymerase sigma factor 70 region 4 type 2" evidence="6">
    <location>
        <begin position="110"/>
        <end position="161"/>
    </location>
</feature>
<evidence type="ECO:0000256" key="2">
    <source>
        <dbReference type="ARBA" id="ARBA00023015"/>
    </source>
</evidence>
<dbReference type="InterPro" id="IPR013324">
    <property type="entry name" value="RNA_pol_sigma_r3/r4-like"/>
</dbReference>
<dbReference type="PANTHER" id="PTHR43133:SF46">
    <property type="entry name" value="RNA POLYMERASE SIGMA-70 FACTOR ECF SUBFAMILY"/>
    <property type="match status" value="1"/>
</dbReference>
<dbReference type="Pfam" id="PF08281">
    <property type="entry name" value="Sigma70_r4_2"/>
    <property type="match status" value="1"/>
</dbReference>
<evidence type="ECO:0000313" key="8">
    <source>
        <dbReference type="Proteomes" id="UP000627292"/>
    </source>
</evidence>
<evidence type="ECO:0000313" key="7">
    <source>
        <dbReference type="EMBL" id="GGH57068.1"/>
    </source>
</evidence>
<accession>A0A917MPY2</accession>
<dbReference type="Proteomes" id="UP000627292">
    <property type="component" value="Unassembled WGS sequence"/>
</dbReference>
<keyword evidence="4" id="KW-0804">Transcription</keyword>
<dbReference type="InterPro" id="IPR013249">
    <property type="entry name" value="RNA_pol_sigma70_r4_t2"/>
</dbReference>
<dbReference type="PANTHER" id="PTHR43133">
    <property type="entry name" value="RNA POLYMERASE ECF-TYPE SIGMA FACTO"/>
    <property type="match status" value="1"/>
</dbReference>
<comment type="similarity">
    <text evidence="1">Belongs to the sigma-70 factor family. ECF subfamily.</text>
</comment>
<dbReference type="AlphaFoldDB" id="A0A917MPY2"/>
<comment type="caution">
    <text evidence="7">The sequence shown here is derived from an EMBL/GenBank/DDBJ whole genome shotgun (WGS) entry which is preliminary data.</text>
</comment>
<feature type="domain" description="RNA polymerase sigma-70 region 2" evidence="5">
    <location>
        <begin position="12"/>
        <end position="78"/>
    </location>
</feature>
<dbReference type="InterPro" id="IPR014284">
    <property type="entry name" value="RNA_pol_sigma-70_dom"/>
</dbReference>
<dbReference type="GO" id="GO:0006352">
    <property type="term" value="P:DNA-templated transcription initiation"/>
    <property type="evidence" value="ECO:0007669"/>
    <property type="project" value="InterPro"/>
</dbReference>
<dbReference type="RefSeq" id="WP_188949689.1">
    <property type="nucleotide sequence ID" value="NZ_BMIB01000001.1"/>
</dbReference>
<sequence length="181" mass="21486">MSQGDEQAFAWIYEKTYPSLYYYVKRFVEEEQARDIVADCYIKLLRAPKKFDHLAHCSAYIKAIARNACIDLLQRRNREIHTLQQLALLQNEQQEVTNQHYELEALVYKKILDEIEQLPAFTKKIFKLSYLEGLNNTEIGALLNIRDQTVRNKKAEALKKLRLKLAEMSRFLHLLKFFLKF</sequence>
<name>A0A917MPY2_9BACT</name>
<evidence type="ECO:0000256" key="3">
    <source>
        <dbReference type="ARBA" id="ARBA00023082"/>
    </source>
</evidence>
<evidence type="ECO:0000259" key="5">
    <source>
        <dbReference type="Pfam" id="PF04542"/>
    </source>
</evidence>
<dbReference type="GO" id="GO:0000428">
    <property type="term" value="C:DNA-directed RNA polymerase complex"/>
    <property type="evidence" value="ECO:0007669"/>
    <property type="project" value="UniProtKB-KW"/>
</dbReference>
<dbReference type="InterPro" id="IPR036388">
    <property type="entry name" value="WH-like_DNA-bd_sf"/>
</dbReference>
<keyword evidence="3" id="KW-0731">Sigma factor</keyword>
<dbReference type="NCBIfam" id="TIGR02937">
    <property type="entry name" value="sigma70-ECF"/>
    <property type="match status" value="1"/>
</dbReference>
<evidence type="ECO:0000256" key="4">
    <source>
        <dbReference type="ARBA" id="ARBA00023163"/>
    </source>
</evidence>
<dbReference type="EMBL" id="BMIB01000001">
    <property type="protein sequence ID" value="GGH57068.1"/>
    <property type="molecule type" value="Genomic_DNA"/>
</dbReference>
<dbReference type="SUPFAM" id="SSF88946">
    <property type="entry name" value="Sigma2 domain of RNA polymerase sigma factors"/>
    <property type="match status" value="1"/>
</dbReference>
<dbReference type="Gene3D" id="1.10.1740.10">
    <property type="match status" value="1"/>
</dbReference>
<dbReference type="InterPro" id="IPR039425">
    <property type="entry name" value="RNA_pol_sigma-70-like"/>
</dbReference>
<keyword evidence="2" id="KW-0805">Transcription regulation</keyword>
<evidence type="ECO:0000256" key="1">
    <source>
        <dbReference type="ARBA" id="ARBA00010641"/>
    </source>
</evidence>
<keyword evidence="8" id="KW-1185">Reference proteome</keyword>
<dbReference type="Gene3D" id="1.10.10.10">
    <property type="entry name" value="Winged helix-like DNA-binding domain superfamily/Winged helix DNA-binding domain"/>
    <property type="match status" value="1"/>
</dbReference>
<dbReference type="InterPro" id="IPR007627">
    <property type="entry name" value="RNA_pol_sigma70_r2"/>
</dbReference>
<gene>
    <name evidence="7" type="ORF">GCM10011379_01330</name>
</gene>
<keyword evidence="7" id="KW-0240">DNA-directed RNA polymerase</keyword>
<dbReference type="GO" id="GO:0003677">
    <property type="term" value="F:DNA binding"/>
    <property type="evidence" value="ECO:0007669"/>
    <property type="project" value="InterPro"/>
</dbReference>
<organism evidence="7 8">
    <name type="scientific">Filimonas zeae</name>
    <dbReference type="NCBI Taxonomy" id="1737353"/>
    <lineage>
        <taxon>Bacteria</taxon>
        <taxon>Pseudomonadati</taxon>
        <taxon>Bacteroidota</taxon>
        <taxon>Chitinophagia</taxon>
        <taxon>Chitinophagales</taxon>
        <taxon>Chitinophagaceae</taxon>
        <taxon>Filimonas</taxon>
    </lineage>
</organism>
<evidence type="ECO:0000259" key="6">
    <source>
        <dbReference type="Pfam" id="PF08281"/>
    </source>
</evidence>
<proteinExistence type="inferred from homology"/>
<dbReference type="SUPFAM" id="SSF88659">
    <property type="entry name" value="Sigma3 and sigma4 domains of RNA polymerase sigma factors"/>
    <property type="match status" value="1"/>
</dbReference>
<protein>
    <submittedName>
        <fullName evidence="7">DNA-directed RNA polymerase sigma-70 factor</fullName>
    </submittedName>
</protein>
<reference evidence="7" key="2">
    <citation type="submission" date="2020-09" db="EMBL/GenBank/DDBJ databases">
        <authorList>
            <person name="Sun Q."/>
            <person name="Zhou Y."/>
        </authorList>
    </citation>
    <scope>NUCLEOTIDE SEQUENCE</scope>
    <source>
        <strain evidence="7">CGMCC 1.15290</strain>
    </source>
</reference>
<dbReference type="InterPro" id="IPR013325">
    <property type="entry name" value="RNA_pol_sigma_r2"/>
</dbReference>
<dbReference type="GO" id="GO:0016987">
    <property type="term" value="F:sigma factor activity"/>
    <property type="evidence" value="ECO:0007669"/>
    <property type="project" value="UniProtKB-KW"/>
</dbReference>
<dbReference type="Pfam" id="PF04542">
    <property type="entry name" value="Sigma70_r2"/>
    <property type="match status" value="1"/>
</dbReference>
<reference evidence="7" key="1">
    <citation type="journal article" date="2014" name="Int. J. Syst. Evol. Microbiol.">
        <title>Complete genome sequence of Corynebacterium casei LMG S-19264T (=DSM 44701T), isolated from a smear-ripened cheese.</title>
        <authorList>
            <consortium name="US DOE Joint Genome Institute (JGI-PGF)"/>
            <person name="Walter F."/>
            <person name="Albersmeier A."/>
            <person name="Kalinowski J."/>
            <person name="Ruckert C."/>
        </authorList>
    </citation>
    <scope>NUCLEOTIDE SEQUENCE</scope>
    <source>
        <strain evidence="7">CGMCC 1.15290</strain>
    </source>
</reference>